<dbReference type="EMBL" id="CP033464">
    <property type="protein sequence ID" value="QDX92973.1"/>
    <property type="molecule type" value="Genomic_DNA"/>
</dbReference>
<keyword evidence="1" id="KW-0645">Protease</keyword>
<keyword evidence="1" id="KW-0378">Hydrolase</keyword>
<dbReference type="GO" id="GO:0006508">
    <property type="term" value="P:proteolysis"/>
    <property type="evidence" value="ECO:0007669"/>
    <property type="project" value="UniProtKB-KW"/>
</dbReference>
<dbReference type="GO" id="GO:0008233">
    <property type="term" value="F:peptidase activity"/>
    <property type="evidence" value="ECO:0007669"/>
    <property type="project" value="UniProtKB-KW"/>
</dbReference>
<proteinExistence type="predicted"/>
<keyword evidence="2" id="KW-1185">Reference proteome</keyword>
<evidence type="ECO:0000313" key="2">
    <source>
        <dbReference type="Proteomes" id="UP000319432"/>
    </source>
</evidence>
<accession>A0A518V7P3</accession>
<organism evidence="1 2">
    <name type="scientific">Brevibacillus laterosporus</name>
    <name type="common">Bacillus laterosporus</name>
    <dbReference type="NCBI Taxonomy" id="1465"/>
    <lineage>
        <taxon>Bacteria</taxon>
        <taxon>Bacillati</taxon>
        <taxon>Bacillota</taxon>
        <taxon>Bacilli</taxon>
        <taxon>Bacillales</taxon>
        <taxon>Paenibacillaceae</taxon>
        <taxon>Brevibacillus</taxon>
    </lineage>
</organism>
<dbReference type="AlphaFoldDB" id="A0A518V7P3"/>
<gene>
    <name evidence="1" type="ORF">EEL30_12035</name>
</gene>
<dbReference type="OrthoDB" id="2086300at2"/>
<dbReference type="Proteomes" id="UP000319432">
    <property type="component" value="Chromosome"/>
</dbReference>
<sequence>MNYFILSQDNRLLDAVEPVGLTSLLTKEMLTEEKVHVLDELVLQVPIQQKEYVTYVDYIQRPIPLLSDRLKQLVVKYVPKMMCKAVVLADREQMRQDLYWVFVSPSLACLSDQTEFYQDGTVKRLMLDPDKIGRRTFFRIDGIREEHLVVNLGLAESILRRDFTGIQLQKIELEVQREDEMKWPS</sequence>
<reference evidence="1 2" key="1">
    <citation type="submission" date="2018-11" db="EMBL/GenBank/DDBJ databases">
        <title>Phylogenetic determinants of toxin gene distribution in genomes of Brevibacillus laterosporus.</title>
        <authorList>
            <person name="Glare T.R."/>
            <person name="Durrant A."/>
            <person name="Berry C."/>
            <person name="Palma L."/>
            <person name="Ormskirk M."/>
            <person name="Cox M.O."/>
        </authorList>
    </citation>
    <scope>NUCLEOTIDE SEQUENCE [LARGE SCALE GENOMIC DNA]</scope>
    <source>
        <strain evidence="1 2">1821L</strain>
    </source>
</reference>
<evidence type="ECO:0000313" key="1">
    <source>
        <dbReference type="EMBL" id="QDX92973.1"/>
    </source>
</evidence>
<protein>
    <submittedName>
        <fullName evidence="1">Serine protease</fullName>
    </submittedName>
</protein>
<name>A0A518V7P3_BRELA</name>